<gene>
    <name evidence="1" type="ORF">HCCG_01584</name>
</gene>
<organism evidence="1 2">
    <name type="scientific">Helicobacter cinaedi CCUG 18818 = ATCC BAA-847</name>
    <dbReference type="NCBI Taxonomy" id="537971"/>
    <lineage>
        <taxon>Bacteria</taxon>
        <taxon>Pseudomonadati</taxon>
        <taxon>Campylobacterota</taxon>
        <taxon>Epsilonproteobacteria</taxon>
        <taxon>Campylobacterales</taxon>
        <taxon>Helicobacteraceae</taxon>
        <taxon>Helicobacter</taxon>
    </lineage>
</organism>
<dbReference type="EMBL" id="DS990392">
    <property type="protein sequence ID" value="EFR47036.1"/>
    <property type="molecule type" value="Genomic_DNA"/>
</dbReference>
<reference evidence="2" key="1">
    <citation type="journal article" date="2014" name="Genome Announc.">
        <title>Draft genome sequences of six enterohepatic helicobacter species isolated from humans and one from rhesus macaques.</title>
        <authorList>
            <person name="Shen Z."/>
            <person name="Sheh A."/>
            <person name="Young S.K."/>
            <person name="Abouelliel A."/>
            <person name="Ward D.V."/>
            <person name="Earl A.M."/>
            <person name="Fox J.G."/>
        </authorList>
    </citation>
    <scope>NUCLEOTIDE SEQUENCE [LARGE SCALE GENOMIC DNA]</scope>
    <source>
        <strain evidence="2">CCUG 18818</strain>
    </source>
</reference>
<name>A0ABN0BBU8_9HELI</name>
<evidence type="ECO:0000313" key="2">
    <source>
        <dbReference type="Proteomes" id="UP000005755"/>
    </source>
</evidence>
<evidence type="ECO:0000313" key="1">
    <source>
        <dbReference type="EMBL" id="EFR47036.1"/>
    </source>
</evidence>
<keyword evidence="2" id="KW-1185">Reference proteome</keyword>
<protein>
    <submittedName>
        <fullName evidence="1">Uncharacterized protein</fullName>
    </submittedName>
</protein>
<sequence length="48" mass="5822">MFLFFKILAKILKTFMRKSVKWHDFFYLKILINVYRGAYATKTQENGT</sequence>
<proteinExistence type="predicted"/>
<accession>A0ABN0BBU8</accession>
<dbReference type="Proteomes" id="UP000005755">
    <property type="component" value="Unassembled WGS sequence"/>
</dbReference>